<dbReference type="GO" id="GO:0098542">
    <property type="term" value="P:defense response to other organism"/>
    <property type="evidence" value="ECO:0007669"/>
    <property type="project" value="InterPro"/>
</dbReference>
<dbReference type="GO" id="GO:0005886">
    <property type="term" value="C:plasma membrane"/>
    <property type="evidence" value="ECO:0007669"/>
    <property type="project" value="TreeGrafter"/>
</dbReference>
<evidence type="ECO:0008006" key="5">
    <source>
        <dbReference type="Google" id="ProtNLM"/>
    </source>
</evidence>
<evidence type="ECO:0000256" key="2">
    <source>
        <dbReference type="ARBA" id="ARBA00023136"/>
    </source>
</evidence>
<organism evidence="3 4">
    <name type="scientific">Papaver atlanticum</name>
    <dbReference type="NCBI Taxonomy" id="357466"/>
    <lineage>
        <taxon>Eukaryota</taxon>
        <taxon>Viridiplantae</taxon>
        <taxon>Streptophyta</taxon>
        <taxon>Embryophyta</taxon>
        <taxon>Tracheophyta</taxon>
        <taxon>Spermatophyta</taxon>
        <taxon>Magnoliopsida</taxon>
        <taxon>Ranunculales</taxon>
        <taxon>Papaveraceae</taxon>
        <taxon>Papaveroideae</taxon>
        <taxon>Papaver</taxon>
    </lineage>
</organism>
<protein>
    <recommendedName>
        <fullName evidence="5">Late embryogenesis abundant protein LEA-2 subgroup domain-containing protein</fullName>
    </recommendedName>
</protein>
<reference evidence="3" key="1">
    <citation type="submission" date="2022-04" db="EMBL/GenBank/DDBJ databases">
        <title>A functionally conserved STORR gene fusion in Papaver species that diverged 16.8 million years ago.</title>
        <authorList>
            <person name="Catania T."/>
        </authorList>
    </citation>
    <scope>NUCLEOTIDE SEQUENCE</scope>
    <source>
        <strain evidence="3">S-188037</strain>
    </source>
</reference>
<dbReference type="AlphaFoldDB" id="A0AAD4T988"/>
<comment type="subcellular location">
    <subcellularLocation>
        <location evidence="1">Membrane</location>
    </subcellularLocation>
</comment>
<evidence type="ECO:0000313" key="3">
    <source>
        <dbReference type="EMBL" id="KAI3941929.1"/>
    </source>
</evidence>
<accession>A0AAD4T988</accession>
<evidence type="ECO:0000256" key="1">
    <source>
        <dbReference type="ARBA" id="ARBA00004370"/>
    </source>
</evidence>
<dbReference type="PANTHER" id="PTHR31234">
    <property type="entry name" value="LATE EMBRYOGENESIS ABUNDANT (LEA) HYDROXYPROLINE-RICH GLYCOPROTEIN FAMILY"/>
    <property type="match status" value="1"/>
</dbReference>
<dbReference type="InterPro" id="IPR044839">
    <property type="entry name" value="NDR1-like"/>
</dbReference>
<proteinExistence type="predicted"/>
<sequence>MVLFVASPFGHPTTEPEYAIDSISIKGINLTSPESLTLSPEFDISISYGNRDENMGLYYYEKGSFISISYSNFLLCSSGEIMPNFHQPKNNITVLGMVLKCSGVKITTTVHDSLLRDQRQGKIRFAIDMKIPIRADTGAVEVTARSILKVFCVIKVNGLAMDSEIISQKQCVLVNKIWRSNYKNKGSEDSENKLAKASS</sequence>
<keyword evidence="2" id="KW-0472">Membrane</keyword>
<comment type="caution">
    <text evidence="3">The sequence shown here is derived from an EMBL/GenBank/DDBJ whole genome shotgun (WGS) entry which is preliminary data.</text>
</comment>
<dbReference type="PANTHER" id="PTHR31234:SF2">
    <property type="entry name" value="OS05G0199100 PROTEIN"/>
    <property type="match status" value="1"/>
</dbReference>
<name>A0AAD4T988_9MAGN</name>
<dbReference type="Proteomes" id="UP001202328">
    <property type="component" value="Unassembled WGS sequence"/>
</dbReference>
<evidence type="ECO:0000313" key="4">
    <source>
        <dbReference type="Proteomes" id="UP001202328"/>
    </source>
</evidence>
<gene>
    <name evidence="3" type="ORF">MKW98_009139</name>
</gene>
<dbReference type="EMBL" id="JAJJMB010004763">
    <property type="protein sequence ID" value="KAI3941929.1"/>
    <property type="molecule type" value="Genomic_DNA"/>
</dbReference>
<keyword evidence="4" id="KW-1185">Reference proteome</keyword>